<keyword evidence="2" id="KW-1185">Reference proteome</keyword>
<dbReference type="AlphaFoldDB" id="A0A0L6UG92"/>
<proteinExistence type="predicted"/>
<organism evidence="1 2">
    <name type="scientific">Puccinia sorghi</name>
    <dbReference type="NCBI Taxonomy" id="27349"/>
    <lineage>
        <taxon>Eukaryota</taxon>
        <taxon>Fungi</taxon>
        <taxon>Dikarya</taxon>
        <taxon>Basidiomycota</taxon>
        <taxon>Pucciniomycotina</taxon>
        <taxon>Pucciniomycetes</taxon>
        <taxon>Pucciniales</taxon>
        <taxon>Pucciniaceae</taxon>
        <taxon>Puccinia</taxon>
    </lineage>
</organism>
<comment type="caution">
    <text evidence="1">The sequence shown here is derived from an EMBL/GenBank/DDBJ whole genome shotgun (WGS) entry which is preliminary data.</text>
</comment>
<evidence type="ECO:0000313" key="2">
    <source>
        <dbReference type="Proteomes" id="UP000037035"/>
    </source>
</evidence>
<accession>A0A0L6UG92</accession>
<dbReference type="EMBL" id="LAVV01011630">
    <property type="protein sequence ID" value="KNZ47548.1"/>
    <property type="molecule type" value="Genomic_DNA"/>
</dbReference>
<gene>
    <name evidence="1" type="ORF">VP01_631g2</name>
</gene>
<sequence length="265" mass="29536">MSLQVTLVFSWCPLPPHTSPVYPSPFLCCTLIWGEPYDRLVSAKQVVSSNLLHPSFQSPLTSKHQQPHSLLSTPTTPNYFSPKNVLALIKHPKIKEGCCFGLCSTVFILEVGSDLNLLWLSTTINHVVGGKKNDYYVLEVIQILNNRKKTVSATHIAMQKSEVLYNTACDWKQNTGAGILESDMMNGGQHIWLMVCCCLCSQNHNVQLVNEFSLVVLGTPWFHCIHCGKLGDNTLSMLLNSNNNNTPFHHPLLIATCKESLHILP</sequence>
<reference evidence="1 2" key="1">
    <citation type="submission" date="2015-08" db="EMBL/GenBank/DDBJ databases">
        <title>Next Generation Sequencing and Analysis of the Genome of Puccinia sorghi L Schw, the Causal Agent of Maize Common Rust.</title>
        <authorList>
            <person name="Rochi L."/>
            <person name="Burguener G."/>
            <person name="Darino M."/>
            <person name="Turjanski A."/>
            <person name="Kreff E."/>
            <person name="Dieguez M.J."/>
            <person name="Sacco F."/>
        </authorList>
    </citation>
    <scope>NUCLEOTIDE SEQUENCE [LARGE SCALE GENOMIC DNA]</scope>
    <source>
        <strain evidence="1 2">RO10H11247</strain>
    </source>
</reference>
<dbReference type="OrthoDB" id="8015427at2759"/>
<protein>
    <submittedName>
        <fullName evidence="1">Uncharacterized protein</fullName>
    </submittedName>
</protein>
<evidence type="ECO:0000313" key="1">
    <source>
        <dbReference type="EMBL" id="KNZ47548.1"/>
    </source>
</evidence>
<dbReference type="Proteomes" id="UP000037035">
    <property type="component" value="Unassembled WGS sequence"/>
</dbReference>
<name>A0A0L6UG92_9BASI</name>
<dbReference type="VEuPathDB" id="FungiDB:VP01_631g2"/>